<organism evidence="8 9">
    <name type="scientific">Gigaspora margarita</name>
    <dbReference type="NCBI Taxonomy" id="4874"/>
    <lineage>
        <taxon>Eukaryota</taxon>
        <taxon>Fungi</taxon>
        <taxon>Fungi incertae sedis</taxon>
        <taxon>Mucoromycota</taxon>
        <taxon>Glomeromycotina</taxon>
        <taxon>Glomeromycetes</taxon>
        <taxon>Diversisporales</taxon>
        <taxon>Gigasporaceae</taxon>
        <taxon>Gigaspora</taxon>
    </lineage>
</organism>
<evidence type="ECO:0000256" key="4">
    <source>
        <dbReference type="ARBA" id="ARBA00022737"/>
    </source>
</evidence>
<dbReference type="PROSITE" id="PS50082">
    <property type="entry name" value="WD_REPEATS_2"/>
    <property type="match status" value="2"/>
</dbReference>
<evidence type="ECO:0000256" key="1">
    <source>
        <dbReference type="ARBA" id="ARBA00004123"/>
    </source>
</evidence>
<dbReference type="SMART" id="SM00320">
    <property type="entry name" value="WD40"/>
    <property type="match status" value="4"/>
</dbReference>
<keyword evidence="4" id="KW-0677">Repeat</keyword>
<dbReference type="Gene3D" id="2.130.10.10">
    <property type="entry name" value="YVTN repeat-like/Quinoprotein amine dehydrogenase"/>
    <property type="match status" value="2"/>
</dbReference>
<comment type="subcellular location">
    <subcellularLocation>
        <location evidence="1">Nucleus</location>
    </subcellularLocation>
</comment>
<evidence type="ECO:0000256" key="2">
    <source>
        <dbReference type="ARBA" id="ARBA00005616"/>
    </source>
</evidence>
<comment type="similarity">
    <text evidence="2">Belongs to the WD repeat SWD2 family.</text>
</comment>
<name>A0ABN7V4V8_GIGMA</name>
<dbReference type="InterPro" id="IPR001680">
    <property type="entry name" value="WD40_rpt"/>
</dbReference>
<gene>
    <name evidence="8" type="ORF">GMARGA_LOCUS14200</name>
</gene>
<dbReference type="Proteomes" id="UP000789901">
    <property type="component" value="Unassembled WGS sequence"/>
</dbReference>
<feature type="repeat" description="WD" evidence="6">
    <location>
        <begin position="99"/>
        <end position="140"/>
    </location>
</feature>
<keyword evidence="5" id="KW-0539">Nucleus</keyword>
<proteinExistence type="inferred from homology"/>
<dbReference type="InterPro" id="IPR015943">
    <property type="entry name" value="WD40/YVTN_repeat-like_dom_sf"/>
</dbReference>
<dbReference type="InterPro" id="IPR037867">
    <property type="entry name" value="Swd2/WDR82"/>
</dbReference>
<dbReference type="EMBL" id="CAJVQB010009307">
    <property type="protein sequence ID" value="CAG8728823.1"/>
    <property type="molecule type" value="Genomic_DNA"/>
</dbReference>
<dbReference type="Pfam" id="PF00400">
    <property type="entry name" value="WD40"/>
    <property type="match status" value="3"/>
</dbReference>
<evidence type="ECO:0000313" key="9">
    <source>
        <dbReference type="Proteomes" id="UP000789901"/>
    </source>
</evidence>
<evidence type="ECO:0000256" key="5">
    <source>
        <dbReference type="ARBA" id="ARBA00023242"/>
    </source>
</evidence>
<dbReference type="PANTHER" id="PTHR19861:SF0">
    <property type="entry name" value="WD REPEAT-CONTAINING PROTEIN 82"/>
    <property type="match status" value="1"/>
</dbReference>
<dbReference type="InterPro" id="IPR036322">
    <property type="entry name" value="WD40_repeat_dom_sf"/>
</dbReference>
<evidence type="ECO:0000256" key="7">
    <source>
        <dbReference type="SAM" id="Phobius"/>
    </source>
</evidence>
<reference evidence="8 9" key="1">
    <citation type="submission" date="2021-06" db="EMBL/GenBank/DDBJ databases">
        <authorList>
            <person name="Kallberg Y."/>
            <person name="Tangrot J."/>
            <person name="Rosling A."/>
        </authorList>
    </citation>
    <scope>NUCLEOTIDE SEQUENCE [LARGE SCALE GENOMIC DNA]</scope>
    <source>
        <strain evidence="8 9">120-4 pot B 10/14</strain>
    </source>
</reference>
<protein>
    <submittedName>
        <fullName evidence="8">44603_t:CDS:1</fullName>
    </submittedName>
</protein>
<feature type="non-terminal residue" evidence="8">
    <location>
        <position position="1"/>
    </location>
</feature>
<feature type="repeat" description="WD" evidence="6">
    <location>
        <begin position="258"/>
        <end position="279"/>
    </location>
</feature>
<dbReference type="SUPFAM" id="SSF50978">
    <property type="entry name" value="WD40 repeat-like"/>
    <property type="match status" value="1"/>
</dbReference>
<accession>A0ABN7V4V8</accession>
<keyword evidence="3 6" id="KW-0853">WD repeat</keyword>
<keyword evidence="7" id="KW-0812">Transmembrane</keyword>
<keyword evidence="7" id="KW-1133">Transmembrane helix</keyword>
<evidence type="ECO:0000256" key="6">
    <source>
        <dbReference type="PROSITE-ProRule" id="PRU00221"/>
    </source>
</evidence>
<feature type="transmembrane region" description="Helical" evidence="7">
    <location>
        <begin position="406"/>
        <end position="422"/>
    </location>
</feature>
<evidence type="ECO:0000313" key="8">
    <source>
        <dbReference type="EMBL" id="CAG8728823.1"/>
    </source>
</evidence>
<keyword evidence="7" id="KW-0472">Membrane</keyword>
<keyword evidence="9" id="KW-1185">Reference proteome</keyword>
<dbReference type="PROSITE" id="PS50294">
    <property type="entry name" value="WD_REPEATS_REGION"/>
    <property type="match status" value="1"/>
</dbReference>
<evidence type="ECO:0000256" key="3">
    <source>
        <dbReference type="ARBA" id="ARBA00022574"/>
    </source>
</evidence>
<dbReference type="PANTHER" id="PTHR19861">
    <property type="entry name" value="WD40 REPEAT PROTEIN SWD2"/>
    <property type="match status" value="1"/>
</dbReference>
<sequence length="425" mass="47335">LAHLQNLKKAKEFYDNSQTITALDFDCSGEFCVTASTDETINLYNCLTGRHESFSVSKKYGVHLTRFTHSSSEIVYASTKGNDTLRYLSLRDNQFIRYFRGHQSRVVALEMSPIDDQFLTGSIDEGVRLWDLRQPNSIDFIDIQSGRPCLGYDPSGLVFAIGKRSNKTVQLYDSRKFGQSPFDTFQIDDKYVDSSGLSSPPPEWTGLKFSNDGQKILITTSGDVHYLVDAFNGQLKQRLIGHVGLDNASACLGGEETSFTPDGQYVISGSRDGFVVIWDTTKSIDSSNTPSENIDLRPIYTLNHHVRPTQVTRFNPTKLLMISACTDLVFWLPSVDPNDIVKESEDNKPCLSSGDTVNETSSIQMQVTASTSSSVSNSLLGPVHCSFSHIILRRGSALFGTKLAKFPYLVFYAATLAVYYYARRN</sequence>
<comment type="caution">
    <text evidence="8">The sequence shown here is derived from an EMBL/GenBank/DDBJ whole genome shotgun (WGS) entry which is preliminary data.</text>
</comment>